<feature type="transmembrane region" description="Helical" evidence="7">
    <location>
        <begin position="82"/>
        <end position="101"/>
    </location>
</feature>
<dbReference type="AlphaFoldDB" id="A0A7W8GET8"/>
<dbReference type="InterPro" id="IPR010290">
    <property type="entry name" value="TM_effector"/>
</dbReference>
<sequence length="398" mass="41965">MNAYATFAALQNPLFARLYAAQTVSQIGDALTWVGLALLAAQLAGPAQAPAVLAVALTLRVTAFVLLSPLAGVLADRMNRRTMLAACHFGRMVVIGLMVFAGAVWQVYLLMFLLNALTAFFTPANQATVPLVVGRDEARPAFALSSATTELLGILGPGLAGLLAAGLGARALFVVDAASFLLAGLLILTLPALRAERGKVQHSKLDDVRDGTARLWRDPPVRFALLMELVAAIAGALILTVTVARIQGGLQLGDAPFGWVMAAYGLGATLASLAVGAAGKRLPLTRFIALGALITSAAILPGDLLPLGGLMVFWLLAGVGQNWVNLPTETLLAERTEEAAQGRVYGAHFAWSHLWWAFAYPVAGFLGTRFPDRAFLLGGLLSLLVLAGVWVTHRKRMT</sequence>
<name>A0A7W8GET8_9DEIO</name>
<evidence type="ECO:0000313" key="9">
    <source>
        <dbReference type="EMBL" id="MBB5234332.1"/>
    </source>
</evidence>
<gene>
    <name evidence="9" type="ORF">HNQ09_001770</name>
</gene>
<dbReference type="PROSITE" id="PS50850">
    <property type="entry name" value="MFS"/>
    <property type="match status" value="1"/>
</dbReference>
<keyword evidence="2" id="KW-0813">Transport</keyword>
<dbReference type="CDD" id="cd06173">
    <property type="entry name" value="MFS_MefA_like"/>
    <property type="match status" value="1"/>
</dbReference>
<dbReference type="InterPro" id="IPR020846">
    <property type="entry name" value="MFS_dom"/>
</dbReference>
<dbReference type="EMBL" id="JACHFN010000005">
    <property type="protein sequence ID" value="MBB5234332.1"/>
    <property type="molecule type" value="Genomic_DNA"/>
</dbReference>
<proteinExistence type="predicted"/>
<evidence type="ECO:0000313" key="10">
    <source>
        <dbReference type="Proteomes" id="UP000525389"/>
    </source>
</evidence>
<dbReference type="PANTHER" id="PTHR43266">
    <property type="entry name" value="MACROLIDE-EFFLUX PROTEIN"/>
    <property type="match status" value="1"/>
</dbReference>
<dbReference type="InterPro" id="IPR036259">
    <property type="entry name" value="MFS_trans_sf"/>
</dbReference>
<keyword evidence="3" id="KW-1003">Cell membrane</keyword>
<evidence type="ECO:0000256" key="4">
    <source>
        <dbReference type="ARBA" id="ARBA00022692"/>
    </source>
</evidence>
<evidence type="ECO:0000256" key="2">
    <source>
        <dbReference type="ARBA" id="ARBA00022448"/>
    </source>
</evidence>
<feature type="transmembrane region" description="Helical" evidence="7">
    <location>
        <begin position="171"/>
        <end position="193"/>
    </location>
</feature>
<protein>
    <submittedName>
        <fullName evidence="9">NRE family putative nickel resistance protein-like MFS transporter</fullName>
    </submittedName>
</protein>
<dbReference type="GO" id="GO:0005886">
    <property type="term" value="C:plasma membrane"/>
    <property type="evidence" value="ECO:0007669"/>
    <property type="project" value="UniProtKB-SubCell"/>
</dbReference>
<accession>A0A7W8GET8</accession>
<keyword evidence="6 7" id="KW-0472">Membrane</keyword>
<evidence type="ECO:0000256" key="6">
    <source>
        <dbReference type="ARBA" id="ARBA00023136"/>
    </source>
</evidence>
<keyword evidence="10" id="KW-1185">Reference proteome</keyword>
<evidence type="ECO:0000256" key="5">
    <source>
        <dbReference type="ARBA" id="ARBA00022989"/>
    </source>
</evidence>
<organism evidence="9 10">
    <name type="scientific">Deinococcus budaensis</name>
    <dbReference type="NCBI Taxonomy" id="1665626"/>
    <lineage>
        <taxon>Bacteria</taxon>
        <taxon>Thermotogati</taxon>
        <taxon>Deinococcota</taxon>
        <taxon>Deinococci</taxon>
        <taxon>Deinococcales</taxon>
        <taxon>Deinococcaceae</taxon>
        <taxon>Deinococcus</taxon>
    </lineage>
</organism>
<comment type="subcellular location">
    <subcellularLocation>
        <location evidence="1">Cell membrane</location>
        <topology evidence="1">Multi-pass membrane protein</topology>
    </subcellularLocation>
</comment>
<feature type="transmembrane region" description="Helical" evidence="7">
    <location>
        <begin position="51"/>
        <end position="75"/>
    </location>
</feature>
<reference evidence="9 10" key="1">
    <citation type="submission" date="2020-08" db="EMBL/GenBank/DDBJ databases">
        <title>Genomic Encyclopedia of Type Strains, Phase IV (KMG-IV): sequencing the most valuable type-strain genomes for metagenomic binning, comparative biology and taxonomic classification.</title>
        <authorList>
            <person name="Goeker M."/>
        </authorList>
    </citation>
    <scope>NUCLEOTIDE SEQUENCE [LARGE SCALE GENOMIC DNA]</scope>
    <source>
        <strain evidence="9 10">DSM 101791</strain>
    </source>
</reference>
<dbReference type="GO" id="GO:0022857">
    <property type="term" value="F:transmembrane transporter activity"/>
    <property type="evidence" value="ECO:0007669"/>
    <property type="project" value="InterPro"/>
</dbReference>
<feature type="transmembrane region" description="Helical" evidence="7">
    <location>
        <begin position="223"/>
        <end position="244"/>
    </location>
</feature>
<feature type="domain" description="Major facilitator superfamily (MFS) profile" evidence="8">
    <location>
        <begin position="1"/>
        <end position="195"/>
    </location>
</feature>
<comment type="caution">
    <text evidence="9">The sequence shown here is derived from an EMBL/GenBank/DDBJ whole genome shotgun (WGS) entry which is preliminary data.</text>
</comment>
<keyword evidence="4 7" id="KW-0812">Transmembrane</keyword>
<dbReference type="PANTHER" id="PTHR43266:SF2">
    <property type="entry name" value="MAJOR FACILITATOR SUPERFAMILY (MFS) PROFILE DOMAIN-CONTAINING PROTEIN"/>
    <property type="match status" value="1"/>
</dbReference>
<evidence type="ECO:0000256" key="1">
    <source>
        <dbReference type="ARBA" id="ARBA00004651"/>
    </source>
</evidence>
<feature type="transmembrane region" description="Helical" evidence="7">
    <location>
        <begin position="374"/>
        <end position="392"/>
    </location>
</feature>
<dbReference type="Gene3D" id="1.20.1250.20">
    <property type="entry name" value="MFS general substrate transporter like domains"/>
    <property type="match status" value="1"/>
</dbReference>
<keyword evidence="5 7" id="KW-1133">Transmembrane helix</keyword>
<dbReference type="RefSeq" id="WP_184028023.1">
    <property type="nucleotide sequence ID" value="NZ_JACHFN010000005.1"/>
</dbReference>
<feature type="transmembrane region" description="Helical" evidence="7">
    <location>
        <begin position="256"/>
        <end position="275"/>
    </location>
</feature>
<dbReference type="Proteomes" id="UP000525389">
    <property type="component" value="Unassembled WGS sequence"/>
</dbReference>
<dbReference type="Pfam" id="PF05977">
    <property type="entry name" value="MFS_3"/>
    <property type="match status" value="1"/>
</dbReference>
<evidence type="ECO:0000259" key="8">
    <source>
        <dbReference type="PROSITE" id="PS50850"/>
    </source>
</evidence>
<dbReference type="SUPFAM" id="SSF103473">
    <property type="entry name" value="MFS general substrate transporter"/>
    <property type="match status" value="1"/>
</dbReference>
<evidence type="ECO:0000256" key="3">
    <source>
        <dbReference type="ARBA" id="ARBA00022475"/>
    </source>
</evidence>
<feature type="transmembrane region" description="Helical" evidence="7">
    <location>
        <begin position="287"/>
        <end position="317"/>
    </location>
</feature>
<evidence type="ECO:0000256" key="7">
    <source>
        <dbReference type="SAM" id="Phobius"/>
    </source>
</evidence>